<accession>A0A9P0MIA3</accession>
<dbReference type="PROSITE" id="PS50157">
    <property type="entry name" value="ZINC_FINGER_C2H2_2"/>
    <property type="match status" value="5"/>
</dbReference>
<protein>
    <recommendedName>
        <fullName evidence="6">C2H2-type domain-containing protein</fullName>
    </recommendedName>
</protein>
<feature type="domain" description="C2H2-type" evidence="6">
    <location>
        <begin position="425"/>
        <end position="453"/>
    </location>
</feature>
<dbReference type="AlphaFoldDB" id="A0A9P0MIA3"/>
<evidence type="ECO:0000256" key="2">
    <source>
        <dbReference type="ARBA" id="ARBA00022737"/>
    </source>
</evidence>
<dbReference type="GO" id="GO:0008270">
    <property type="term" value="F:zinc ion binding"/>
    <property type="evidence" value="ECO:0007669"/>
    <property type="project" value="UniProtKB-KW"/>
</dbReference>
<dbReference type="InterPro" id="IPR013087">
    <property type="entry name" value="Znf_C2H2_type"/>
</dbReference>
<dbReference type="Proteomes" id="UP001152798">
    <property type="component" value="Chromosome 3"/>
</dbReference>
<dbReference type="FunFam" id="3.30.160.60:FF:000604">
    <property type="entry name" value="Histone H4 transcription factor-like Protein"/>
    <property type="match status" value="1"/>
</dbReference>
<dbReference type="GO" id="GO:0043565">
    <property type="term" value="F:sequence-specific DNA binding"/>
    <property type="evidence" value="ECO:0007669"/>
    <property type="project" value="TreeGrafter"/>
</dbReference>
<keyword evidence="2" id="KW-0677">Repeat</keyword>
<feature type="domain" description="C2H2-type" evidence="6">
    <location>
        <begin position="396"/>
        <end position="424"/>
    </location>
</feature>
<dbReference type="SMART" id="SM00355">
    <property type="entry name" value="ZnF_C2H2"/>
    <property type="match status" value="8"/>
</dbReference>
<evidence type="ECO:0000259" key="6">
    <source>
        <dbReference type="PROSITE" id="PS50157"/>
    </source>
</evidence>
<evidence type="ECO:0000256" key="3">
    <source>
        <dbReference type="ARBA" id="ARBA00022771"/>
    </source>
</evidence>
<feature type="domain" description="C2H2-type" evidence="6">
    <location>
        <begin position="483"/>
        <end position="511"/>
    </location>
</feature>
<dbReference type="EMBL" id="OV725079">
    <property type="protein sequence ID" value="CAH1396085.1"/>
    <property type="molecule type" value="Genomic_DNA"/>
</dbReference>
<name>A0A9P0MIA3_NEZVI</name>
<evidence type="ECO:0000256" key="5">
    <source>
        <dbReference type="PROSITE-ProRule" id="PRU00042"/>
    </source>
</evidence>
<dbReference type="FunFam" id="3.30.160.60:FF:001754">
    <property type="entry name" value="Uncharacterized protein"/>
    <property type="match status" value="1"/>
</dbReference>
<dbReference type="Pfam" id="PF00096">
    <property type="entry name" value="zf-C2H2"/>
    <property type="match status" value="1"/>
</dbReference>
<evidence type="ECO:0000256" key="4">
    <source>
        <dbReference type="ARBA" id="ARBA00022833"/>
    </source>
</evidence>
<sequence>MYFSTRKSGATSYNLSICEDANEAHSTSEPPDSSDLVPYTYERNESINFPNSLSSSGNESRMRQLIKELSSSTTELTKKTGFIKKEEKEIANRLRSIIEEVESIASVSGKDDNTVLPMKSVGVSNDSSPDHTYNGDLDLTSGIESIIAAAIKDRDEISDTISLNANTSNVTDSVFDSIDKHDFDLPNKLYNFIAEATEEMDNEGMCFITSYERESQHSELSNLVAEAIEKLELEVARTGNALNKNRFDETDNYSSIVALDMGSTSVYLSSSDVTRRDNAEKDSDGRKKFVCHHCYSKWSNYYMVKSHIVWNHIPEIEKKPVYRIGPNQTNANTLNRIFDKFYKLKSKKQRFTPFKFRIMFKKRKIKYYKCRQCEFKTPKEYDMRKHKSEAHNKLKHQCFYCNYCSTVQSCLLRHVMARHTKEKPFKCTSCDYSATQHVTLQEHIMAKHTYEKPHQCPYCDYASVQRSILKDHIKAKHTHEKNRQCSKCSFASVSYSTLKRHIMAKHTNEKPYKCEHCNYSATQSGQLRKHVMAIHTNEKPFHCSLCPFKATQSHSLKIHERRKHSRDGLLV</sequence>
<dbReference type="SUPFAM" id="SSF57667">
    <property type="entry name" value="beta-beta-alpha zinc fingers"/>
    <property type="match status" value="4"/>
</dbReference>
<proteinExistence type="predicted"/>
<dbReference type="GO" id="GO:0000981">
    <property type="term" value="F:DNA-binding transcription factor activity, RNA polymerase II-specific"/>
    <property type="evidence" value="ECO:0007669"/>
    <property type="project" value="TreeGrafter"/>
</dbReference>
<dbReference type="PANTHER" id="PTHR24408:SF67">
    <property type="entry name" value="C2H2-TYPE DOMAIN-CONTAINING PROTEIN"/>
    <property type="match status" value="1"/>
</dbReference>
<dbReference type="PANTHER" id="PTHR24408">
    <property type="entry name" value="ZINC FINGER PROTEIN"/>
    <property type="match status" value="1"/>
</dbReference>
<keyword evidence="4" id="KW-0862">Zinc</keyword>
<dbReference type="Gene3D" id="3.30.160.60">
    <property type="entry name" value="Classic Zinc Finger"/>
    <property type="match status" value="4"/>
</dbReference>
<feature type="domain" description="C2H2-type" evidence="6">
    <location>
        <begin position="512"/>
        <end position="540"/>
    </location>
</feature>
<evidence type="ECO:0000313" key="8">
    <source>
        <dbReference type="Proteomes" id="UP001152798"/>
    </source>
</evidence>
<keyword evidence="1" id="KW-0479">Metal-binding</keyword>
<keyword evidence="3 5" id="KW-0863">Zinc-finger</keyword>
<evidence type="ECO:0000256" key="1">
    <source>
        <dbReference type="ARBA" id="ARBA00022723"/>
    </source>
</evidence>
<gene>
    <name evidence="7" type="ORF">NEZAVI_LOCUS6221</name>
</gene>
<dbReference type="GO" id="GO:0005634">
    <property type="term" value="C:nucleus"/>
    <property type="evidence" value="ECO:0007669"/>
    <property type="project" value="TreeGrafter"/>
</dbReference>
<feature type="domain" description="C2H2-type" evidence="6">
    <location>
        <begin position="454"/>
        <end position="482"/>
    </location>
</feature>
<reference evidence="7" key="1">
    <citation type="submission" date="2022-01" db="EMBL/GenBank/DDBJ databases">
        <authorList>
            <person name="King R."/>
        </authorList>
    </citation>
    <scope>NUCLEOTIDE SEQUENCE</scope>
</reference>
<organism evidence="7 8">
    <name type="scientific">Nezara viridula</name>
    <name type="common">Southern green stink bug</name>
    <name type="synonym">Cimex viridulus</name>
    <dbReference type="NCBI Taxonomy" id="85310"/>
    <lineage>
        <taxon>Eukaryota</taxon>
        <taxon>Metazoa</taxon>
        <taxon>Ecdysozoa</taxon>
        <taxon>Arthropoda</taxon>
        <taxon>Hexapoda</taxon>
        <taxon>Insecta</taxon>
        <taxon>Pterygota</taxon>
        <taxon>Neoptera</taxon>
        <taxon>Paraneoptera</taxon>
        <taxon>Hemiptera</taxon>
        <taxon>Heteroptera</taxon>
        <taxon>Panheteroptera</taxon>
        <taxon>Pentatomomorpha</taxon>
        <taxon>Pentatomoidea</taxon>
        <taxon>Pentatomidae</taxon>
        <taxon>Pentatominae</taxon>
        <taxon>Nezara</taxon>
    </lineage>
</organism>
<keyword evidence="8" id="KW-1185">Reference proteome</keyword>
<evidence type="ECO:0000313" key="7">
    <source>
        <dbReference type="EMBL" id="CAH1396085.1"/>
    </source>
</evidence>
<dbReference type="InterPro" id="IPR036236">
    <property type="entry name" value="Znf_C2H2_sf"/>
</dbReference>
<dbReference type="OrthoDB" id="6603999at2759"/>